<gene>
    <name evidence="1" type="ORF">SAMN04488564_101391</name>
</gene>
<dbReference type="AlphaFoldDB" id="A0A1I6CVJ8"/>
<dbReference type="Proteomes" id="UP000198583">
    <property type="component" value="Unassembled WGS sequence"/>
</dbReference>
<proteinExistence type="predicted"/>
<organism evidence="1 2">
    <name type="scientific">Lentzea waywayandensis</name>
    <dbReference type="NCBI Taxonomy" id="84724"/>
    <lineage>
        <taxon>Bacteria</taxon>
        <taxon>Bacillati</taxon>
        <taxon>Actinomycetota</taxon>
        <taxon>Actinomycetes</taxon>
        <taxon>Pseudonocardiales</taxon>
        <taxon>Pseudonocardiaceae</taxon>
        <taxon>Lentzea</taxon>
    </lineage>
</organism>
<accession>A0A1I6CVJ8</accession>
<protein>
    <submittedName>
        <fullName evidence="1">Uncharacterized protein</fullName>
    </submittedName>
</protein>
<name>A0A1I6CVJ8_9PSEU</name>
<evidence type="ECO:0000313" key="2">
    <source>
        <dbReference type="Proteomes" id="UP000198583"/>
    </source>
</evidence>
<keyword evidence="2" id="KW-1185">Reference proteome</keyword>
<sequence length="83" mass="8387">MGIKIHLQTGTTVSLVRKIVVGLAAGGGVLLAVSPASAAPLSSVDSLGENGPHTTVSDVRESFQGNLFSVQEKTQKLAAGLDS</sequence>
<evidence type="ECO:0000313" key="1">
    <source>
        <dbReference type="EMBL" id="SFQ97111.1"/>
    </source>
</evidence>
<reference evidence="2" key="1">
    <citation type="submission" date="2016-10" db="EMBL/GenBank/DDBJ databases">
        <authorList>
            <person name="Varghese N."/>
            <person name="Submissions S."/>
        </authorList>
    </citation>
    <scope>NUCLEOTIDE SEQUENCE [LARGE SCALE GENOMIC DNA]</scope>
    <source>
        <strain evidence="2">DSM 44232</strain>
    </source>
</reference>
<dbReference type="EMBL" id="FOYL01000001">
    <property type="protein sequence ID" value="SFQ97111.1"/>
    <property type="molecule type" value="Genomic_DNA"/>
</dbReference>